<dbReference type="EMBL" id="FNOU01000006">
    <property type="protein sequence ID" value="SDX71875.1"/>
    <property type="molecule type" value="Genomic_DNA"/>
</dbReference>
<feature type="transmembrane region" description="Helical" evidence="1">
    <location>
        <begin position="39"/>
        <end position="66"/>
    </location>
</feature>
<dbReference type="InterPro" id="IPR010898">
    <property type="entry name" value="Hpre_diP_synth_I"/>
</dbReference>
<keyword evidence="3" id="KW-1185">Reference proteome</keyword>
<dbReference type="Pfam" id="PF07456">
    <property type="entry name" value="Hpre_diP_synt_I"/>
    <property type="match status" value="1"/>
</dbReference>
<evidence type="ECO:0000256" key="1">
    <source>
        <dbReference type="SAM" id="Phobius"/>
    </source>
</evidence>
<keyword evidence="1" id="KW-0472">Membrane</keyword>
<sequence length="172" mass="18343">MSRNRKLVVLAMYLTTALILSYVESLVPLPIPIPGIKLGLANIATVVCLYTFGLPLTLFLVVSRVFLSGFLFGSMSSILYALSGGLVSALIMGLLSMANKKEQRLSLMAISVAGAIAHNLGQLIVAALVIGNLKLLLYYLPFLVLLAIPTGLVVGMAALLLIRALKHQKLLP</sequence>
<dbReference type="PIRSF" id="PIRSF027391">
    <property type="entry name" value="Hpre_diP_synt_I"/>
    <property type="match status" value="1"/>
</dbReference>
<name>A0A1H3DZJ7_EUBBA</name>
<dbReference type="InterPro" id="IPR014535">
    <property type="entry name" value="Hpre_diP_synt_I"/>
</dbReference>
<feature type="transmembrane region" description="Helical" evidence="1">
    <location>
        <begin position="78"/>
        <end position="95"/>
    </location>
</feature>
<evidence type="ECO:0000313" key="2">
    <source>
        <dbReference type="EMBL" id="SDX71875.1"/>
    </source>
</evidence>
<feature type="transmembrane region" description="Helical" evidence="1">
    <location>
        <begin position="107"/>
        <end position="130"/>
    </location>
</feature>
<feature type="transmembrane region" description="Helical" evidence="1">
    <location>
        <begin position="136"/>
        <end position="162"/>
    </location>
</feature>
<proteinExistence type="predicted"/>
<keyword evidence="1" id="KW-0812">Transmembrane</keyword>
<feature type="transmembrane region" description="Helical" evidence="1">
    <location>
        <begin position="6"/>
        <end position="27"/>
    </location>
</feature>
<reference evidence="3" key="1">
    <citation type="submission" date="2016-10" db="EMBL/GenBank/DDBJ databases">
        <authorList>
            <person name="Varghese N."/>
            <person name="Submissions S."/>
        </authorList>
    </citation>
    <scope>NUCLEOTIDE SEQUENCE [LARGE SCALE GENOMIC DNA]</scope>
    <source>
        <strain evidence="3">VPI 5359</strain>
    </source>
</reference>
<dbReference type="STRING" id="1528.SAMN04488579_10636"/>
<keyword evidence="1" id="KW-1133">Transmembrane helix</keyword>
<dbReference type="RefSeq" id="WP_090244106.1">
    <property type="nucleotide sequence ID" value="NZ_FNOU01000006.1"/>
</dbReference>
<accession>A0A1H3DZJ7</accession>
<dbReference type="AlphaFoldDB" id="A0A1H3DZJ7"/>
<gene>
    <name evidence="2" type="ORF">SAMN04488579_10636</name>
</gene>
<dbReference type="OrthoDB" id="9799095at2"/>
<protein>
    <submittedName>
        <fullName evidence="2">Heptaprenyl diphosphate synthase</fullName>
    </submittedName>
</protein>
<organism evidence="2 3">
    <name type="scientific">Eubacterium barkeri</name>
    <name type="common">Clostridium barkeri</name>
    <dbReference type="NCBI Taxonomy" id="1528"/>
    <lineage>
        <taxon>Bacteria</taxon>
        <taxon>Bacillati</taxon>
        <taxon>Bacillota</taxon>
        <taxon>Clostridia</taxon>
        <taxon>Eubacteriales</taxon>
        <taxon>Eubacteriaceae</taxon>
        <taxon>Eubacterium</taxon>
    </lineage>
</organism>
<dbReference type="Proteomes" id="UP000199652">
    <property type="component" value="Unassembled WGS sequence"/>
</dbReference>
<dbReference type="Gene3D" id="1.10.1760.20">
    <property type="match status" value="1"/>
</dbReference>
<evidence type="ECO:0000313" key="3">
    <source>
        <dbReference type="Proteomes" id="UP000199652"/>
    </source>
</evidence>